<dbReference type="AlphaFoldDB" id="A0A8C6R7Q3"/>
<name>A0A8C6R7Q3_NANGA</name>
<evidence type="ECO:0000256" key="7">
    <source>
        <dbReference type="ARBA" id="ARBA00023136"/>
    </source>
</evidence>
<evidence type="ECO:0000256" key="10">
    <source>
        <dbReference type="SAM" id="MobiDB-lite"/>
    </source>
</evidence>
<evidence type="ECO:0000256" key="2">
    <source>
        <dbReference type="ARBA" id="ARBA00022614"/>
    </source>
</evidence>
<dbReference type="SMART" id="SM00082">
    <property type="entry name" value="LRRCT"/>
    <property type="match status" value="1"/>
</dbReference>
<evidence type="ECO:0000259" key="13">
    <source>
        <dbReference type="SMART" id="SM00013"/>
    </source>
</evidence>
<keyword evidence="3 11" id="KW-0812">Transmembrane</keyword>
<keyword evidence="4 12" id="KW-0732">Signal</keyword>
<evidence type="ECO:0000256" key="3">
    <source>
        <dbReference type="ARBA" id="ARBA00022692"/>
    </source>
</evidence>
<dbReference type="PROSITE" id="PS51450">
    <property type="entry name" value="LRR"/>
    <property type="match status" value="2"/>
</dbReference>
<evidence type="ECO:0000256" key="6">
    <source>
        <dbReference type="ARBA" id="ARBA00022989"/>
    </source>
</evidence>
<dbReference type="InterPro" id="IPR001611">
    <property type="entry name" value="Leu-rich_rpt"/>
</dbReference>
<dbReference type="PANTHER" id="PTHR45842">
    <property type="entry name" value="SYNAPTIC ADHESION-LIKE MOLECULE SALM"/>
    <property type="match status" value="1"/>
</dbReference>
<feature type="domain" description="LRRCT" evidence="14">
    <location>
        <begin position="192"/>
        <end position="245"/>
    </location>
</feature>
<dbReference type="Pfam" id="PF13855">
    <property type="entry name" value="LRR_8"/>
    <property type="match status" value="1"/>
</dbReference>
<dbReference type="GO" id="GO:0016020">
    <property type="term" value="C:membrane"/>
    <property type="evidence" value="ECO:0007669"/>
    <property type="project" value="UniProtKB-SubCell"/>
</dbReference>
<dbReference type="SMART" id="SM00013">
    <property type="entry name" value="LRRNT"/>
    <property type="match status" value="1"/>
</dbReference>
<dbReference type="InterPro" id="IPR000372">
    <property type="entry name" value="LRRNT"/>
</dbReference>
<organism evidence="15 16">
    <name type="scientific">Nannospalax galili</name>
    <name type="common">Northern Israeli blind subterranean mole rat</name>
    <name type="synonym">Spalax galili</name>
    <dbReference type="NCBI Taxonomy" id="1026970"/>
    <lineage>
        <taxon>Eukaryota</taxon>
        <taxon>Metazoa</taxon>
        <taxon>Chordata</taxon>
        <taxon>Craniata</taxon>
        <taxon>Vertebrata</taxon>
        <taxon>Euteleostomi</taxon>
        <taxon>Mammalia</taxon>
        <taxon>Eutheria</taxon>
        <taxon>Euarchontoglires</taxon>
        <taxon>Glires</taxon>
        <taxon>Rodentia</taxon>
        <taxon>Myomorpha</taxon>
        <taxon>Muroidea</taxon>
        <taxon>Spalacidae</taxon>
        <taxon>Spalacinae</taxon>
        <taxon>Nannospalax</taxon>
    </lineage>
</organism>
<dbReference type="FunFam" id="3.80.10.10:FF:000503">
    <property type="entry name" value="Leucine rich repeats and transmembrane domains 1"/>
    <property type="match status" value="1"/>
</dbReference>
<comment type="subcellular location">
    <subcellularLocation>
        <location evidence="1">Membrane</location>
        <topology evidence="1">Single-pass type I membrane protein</topology>
    </subcellularLocation>
</comment>
<reference evidence="15" key="1">
    <citation type="submission" date="2025-08" db="UniProtKB">
        <authorList>
            <consortium name="Ensembl"/>
        </authorList>
    </citation>
    <scope>IDENTIFICATION</scope>
</reference>
<feature type="signal peptide" evidence="12">
    <location>
        <begin position="1"/>
        <end position="32"/>
    </location>
</feature>
<keyword evidence="16" id="KW-1185">Reference proteome</keyword>
<dbReference type="Ensembl" id="ENSNGAT00000019032.1">
    <property type="protein sequence ID" value="ENSNGAP00000013453.1"/>
    <property type="gene ID" value="ENSNGAG00000015028.1"/>
</dbReference>
<protein>
    <recommendedName>
        <fullName evidence="9">Leucine-rich repeat and transmembrane domain-containing protein 1</fullName>
    </recommendedName>
</protein>
<evidence type="ECO:0000256" key="11">
    <source>
        <dbReference type="SAM" id="Phobius"/>
    </source>
</evidence>
<evidence type="ECO:0000256" key="9">
    <source>
        <dbReference type="ARBA" id="ARBA00071618"/>
    </source>
</evidence>
<feature type="domain" description="LRRNT" evidence="13">
    <location>
        <begin position="32"/>
        <end position="66"/>
    </location>
</feature>
<dbReference type="InterPro" id="IPR050467">
    <property type="entry name" value="LRFN"/>
</dbReference>
<keyword evidence="7 11" id="KW-0472">Membrane</keyword>
<sequence>VFDEGAQLEEGTMKGALLLLSSVSVLLQGVGSCPEKCFCHPSSNSVDCSGRGLAETPSDLPPWTLTLFLQDNRIHWLPALAFRSIPLLTTLNLSNNSLSNVASNAFYGLWHLQVLNLSQNSLLSLESNLAHALPRLRELDVSSNSLSCLPTSLDEPWENLTVLNVQQNHLPHLKRALLESMPRLKLVLLKDNPWKCNCHLLGLKLWLERFTFEGGVTDGVVCGVPEPWNGKDLLSIPHELYQPCPLPPSLNEQPGSPSEEALKSPENNSGSRNPSECEVKPKPRPVNLRRAVATVVITGVVCGIVCLMMLAAAIYGCAYAAITARYQGRPLVSTGESEKMAGGKELMDRSPA</sequence>
<proteinExistence type="predicted"/>
<dbReference type="PANTHER" id="PTHR45842:SF12">
    <property type="entry name" value="KEKKON 5, ISOFORM A"/>
    <property type="match status" value="1"/>
</dbReference>
<dbReference type="InterPro" id="IPR003591">
    <property type="entry name" value="Leu-rich_rpt_typical-subtyp"/>
</dbReference>
<gene>
    <name evidence="15" type="primary">Lrtm1</name>
</gene>
<dbReference type="Gene3D" id="3.80.10.10">
    <property type="entry name" value="Ribonuclease Inhibitor"/>
    <property type="match status" value="2"/>
</dbReference>
<evidence type="ECO:0000256" key="12">
    <source>
        <dbReference type="SAM" id="SignalP"/>
    </source>
</evidence>
<dbReference type="SUPFAM" id="SSF52058">
    <property type="entry name" value="L domain-like"/>
    <property type="match status" value="1"/>
</dbReference>
<evidence type="ECO:0000256" key="1">
    <source>
        <dbReference type="ARBA" id="ARBA00004479"/>
    </source>
</evidence>
<dbReference type="InterPro" id="IPR000483">
    <property type="entry name" value="Cys-rich_flank_reg_C"/>
</dbReference>
<dbReference type="FunFam" id="3.80.10.10:FF:000382">
    <property type="entry name" value="Leucine rich repeats and transmembrane domains 1"/>
    <property type="match status" value="1"/>
</dbReference>
<feature type="transmembrane region" description="Helical" evidence="11">
    <location>
        <begin position="291"/>
        <end position="322"/>
    </location>
</feature>
<feature type="chain" id="PRO_5034280754" description="Leucine-rich repeat and transmembrane domain-containing protein 1" evidence="12">
    <location>
        <begin position="33"/>
        <end position="352"/>
    </location>
</feature>
<keyword evidence="8" id="KW-0325">Glycoprotein</keyword>
<dbReference type="SMART" id="SM00369">
    <property type="entry name" value="LRR_TYP"/>
    <property type="match status" value="5"/>
</dbReference>
<feature type="region of interest" description="Disordered" evidence="10">
    <location>
        <begin position="247"/>
        <end position="282"/>
    </location>
</feature>
<keyword evidence="2" id="KW-0433">Leucine-rich repeat</keyword>
<keyword evidence="5" id="KW-0677">Repeat</keyword>
<reference evidence="15" key="2">
    <citation type="submission" date="2025-09" db="UniProtKB">
        <authorList>
            <consortium name="Ensembl"/>
        </authorList>
    </citation>
    <scope>IDENTIFICATION</scope>
</reference>
<evidence type="ECO:0000259" key="14">
    <source>
        <dbReference type="SMART" id="SM00082"/>
    </source>
</evidence>
<evidence type="ECO:0000313" key="15">
    <source>
        <dbReference type="Ensembl" id="ENSNGAP00000013453.1"/>
    </source>
</evidence>
<feature type="compositionally biased region" description="Polar residues" evidence="10">
    <location>
        <begin position="265"/>
        <end position="274"/>
    </location>
</feature>
<keyword evidence="6 11" id="KW-1133">Transmembrane helix</keyword>
<accession>A0A8C6R7Q3</accession>
<dbReference type="PRINTS" id="PR00019">
    <property type="entry name" value="LEURICHRPT"/>
</dbReference>
<evidence type="ECO:0000256" key="8">
    <source>
        <dbReference type="ARBA" id="ARBA00023180"/>
    </source>
</evidence>
<dbReference type="Proteomes" id="UP000694381">
    <property type="component" value="Unassembled WGS sequence"/>
</dbReference>
<dbReference type="InterPro" id="IPR032675">
    <property type="entry name" value="LRR_dom_sf"/>
</dbReference>
<evidence type="ECO:0000313" key="16">
    <source>
        <dbReference type="Proteomes" id="UP000694381"/>
    </source>
</evidence>
<dbReference type="GeneTree" id="ENSGT00940000158933"/>
<evidence type="ECO:0000256" key="5">
    <source>
        <dbReference type="ARBA" id="ARBA00022737"/>
    </source>
</evidence>
<evidence type="ECO:0000256" key="4">
    <source>
        <dbReference type="ARBA" id="ARBA00022729"/>
    </source>
</evidence>
<dbReference type="OMA" id="ITAKYHR"/>